<dbReference type="Pfam" id="PF00535">
    <property type="entry name" value="Glycos_transf_2"/>
    <property type="match status" value="1"/>
</dbReference>
<keyword evidence="5" id="KW-1185">Reference proteome</keyword>
<protein>
    <submittedName>
        <fullName evidence="4">Glycosyltransferases involved in cell wall biogenesis</fullName>
    </submittedName>
</protein>
<dbReference type="PANTHER" id="PTHR22916">
    <property type="entry name" value="GLYCOSYLTRANSFERASE"/>
    <property type="match status" value="1"/>
</dbReference>
<comment type="caution">
    <text evidence="4">The sequence shown here is derived from an EMBL/GenBank/DDBJ whole genome shotgun (WGS) entry which is preliminary data.</text>
</comment>
<organism evidence="4 5">
    <name type="scientific">Ruminiclostridium cellobioparum subsp. termitidis CT1112</name>
    <dbReference type="NCBI Taxonomy" id="1195236"/>
    <lineage>
        <taxon>Bacteria</taxon>
        <taxon>Bacillati</taxon>
        <taxon>Bacillota</taxon>
        <taxon>Clostridia</taxon>
        <taxon>Eubacteriales</taxon>
        <taxon>Oscillospiraceae</taxon>
        <taxon>Ruminiclostridium</taxon>
    </lineage>
</organism>
<dbReference type="GO" id="GO:0016757">
    <property type="term" value="F:glycosyltransferase activity"/>
    <property type="evidence" value="ECO:0007669"/>
    <property type="project" value="UniProtKB-KW"/>
</dbReference>
<proteinExistence type="predicted"/>
<feature type="domain" description="Glycosyltransferase 2-like" evidence="3">
    <location>
        <begin position="5"/>
        <end position="165"/>
    </location>
</feature>
<dbReference type="SUPFAM" id="SSF53448">
    <property type="entry name" value="Nucleotide-diphospho-sugar transferases"/>
    <property type="match status" value="1"/>
</dbReference>
<evidence type="ECO:0000313" key="4">
    <source>
        <dbReference type="EMBL" id="EMS70351.1"/>
    </source>
</evidence>
<evidence type="ECO:0000259" key="3">
    <source>
        <dbReference type="Pfam" id="PF00535"/>
    </source>
</evidence>
<dbReference type="InterPro" id="IPR001173">
    <property type="entry name" value="Glyco_trans_2-like"/>
</dbReference>
<evidence type="ECO:0000256" key="1">
    <source>
        <dbReference type="ARBA" id="ARBA00022676"/>
    </source>
</evidence>
<dbReference type="PATRIC" id="fig|1195236.3.peg.4146"/>
<dbReference type="Gene3D" id="3.90.550.10">
    <property type="entry name" value="Spore Coat Polysaccharide Biosynthesis Protein SpsA, Chain A"/>
    <property type="match status" value="1"/>
</dbReference>
<dbReference type="PANTHER" id="PTHR22916:SF51">
    <property type="entry name" value="GLYCOSYLTRANSFERASE EPSH-RELATED"/>
    <property type="match status" value="1"/>
</dbReference>
<dbReference type="EMBL" id="AORV01000056">
    <property type="protein sequence ID" value="EMS70351.1"/>
    <property type="molecule type" value="Genomic_DNA"/>
</dbReference>
<dbReference type="InterPro" id="IPR029044">
    <property type="entry name" value="Nucleotide-diphossugar_trans"/>
</dbReference>
<dbReference type="AlphaFoldDB" id="S0FJC8"/>
<keyword evidence="2 4" id="KW-0808">Transferase</keyword>
<sequence>MVFLSIIIPMYNSELTIKKCLDSIGDNNKVEIILIDDGSTDSTKLICETNYRNKNLIKYIYQNNSGPGVARNTGISAATGKYIMFLDSDDYLDTQVLNTILDNYLIQGEYDIIYYDFDQVNEAGQVIRHFDLSAFNRVDKYDLMTYTLSWTLPWGQFKIINRNIIDKFNIRFDEDNRNSEELIFTLNCINSASKLLFCNLTLYKYLKREGSMSVAVTWEHLFKTSVLIMGILKSNFGDTHKQGIYNFELVIKIQILKLLAEQCKGFSGYIKYKKLLYSDVHYLLEMADINYLQKRYQFIYRCLKVKMDIILYISFKGLKLG</sequence>
<gene>
    <name evidence="4" type="ORF">CTER_3935</name>
</gene>
<keyword evidence="1" id="KW-0328">Glycosyltransferase</keyword>
<dbReference type="eggNOG" id="COG0463">
    <property type="taxonomic scope" value="Bacteria"/>
</dbReference>
<dbReference type="CDD" id="cd00761">
    <property type="entry name" value="Glyco_tranf_GTA_type"/>
    <property type="match status" value="1"/>
</dbReference>
<accession>S0FJC8</accession>
<dbReference type="STRING" id="1195236.CTER_3935"/>
<dbReference type="Proteomes" id="UP000014155">
    <property type="component" value="Unassembled WGS sequence"/>
</dbReference>
<evidence type="ECO:0000313" key="5">
    <source>
        <dbReference type="Proteomes" id="UP000014155"/>
    </source>
</evidence>
<name>S0FJC8_RUMCE</name>
<evidence type="ECO:0000256" key="2">
    <source>
        <dbReference type="ARBA" id="ARBA00022679"/>
    </source>
</evidence>
<reference evidence="4 5" key="1">
    <citation type="journal article" date="2013" name="Genome Announc.">
        <title>Draft Genome Sequence of the Cellulolytic, Mesophilic, Anaerobic Bacterium Clostridium termitidis Strain CT1112 (DSM 5398).</title>
        <authorList>
            <person name="Lal S."/>
            <person name="Ramachandran U."/>
            <person name="Zhang X."/>
            <person name="Munir R."/>
            <person name="Sparling R."/>
            <person name="Levin D.B."/>
        </authorList>
    </citation>
    <scope>NUCLEOTIDE SEQUENCE [LARGE SCALE GENOMIC DNA]</scope>
    <source>
        <strain evidence="4 5">CT1112</strain>
    </source>
</reference>
<dbReference type="RefSeq" id="WP_004628602.1">
    <property type="nucleotide sequence ID" value="NZ_AORV01000056.1"/>
</dbReference>